<dbReference type="PATRIC" id="fig|1286106.3.peg.1116"/>
<dbReference type="Gene3D" id="3.40.1350.10">
    <property type="match status" value="1"/>
</dbReference>
<dbReference type="PANTHER" id="PTHR34039">
    <property type="entry name" value="UPF0102 PROTEIN YRAN"/>
    <property type="match status" value="1"/>
</dbReference>
<accession>M7PHH5</accession>
<dbReference type="Proteomes" id="UP000012019">
    <property type="component" value="Unassembled WGS sequence"/>
</dbReference>
<dbReference type="InterPro" id="IPR011856">
    <property type="entry name" value="tRNA_endonuc-like_dom_sf"/>
</dbReference>
<dbReference type="InterPro" id="IPR003509">
    <property type="entry name" value="UPF0102_YraN-like"/>
</dbReference>
<dbReference type="OrthoDB" id="9794876at2"/>
<comment type="caution">
    <text evidence="3">The sequence shown here is derived from an EMBL/GenBank/DDBJ whole genome shotgun (WGS) entry which is preliminary data.</text>
</comment>
<dbReference type="CDD" id="cd20736">
    <property type="entry name" value="PoNe_Nuclease"/>
    <property type="match status" value="1"/>
</dbReference>
<proteinExistence type="inferred from homology"/>
<dbReference type="RefSeq" id="WP_009726118.1">
    <property type="nucleotide sequence ID" value="NZ_APHR01000027.1"/>
</dbReference>
<evidence type="ECO:0000313" key="3">
    <source>
        <dbReference type="EMBL" id="EMR13330.1"/>
    </source>
</evidence>
<sequence>MSNRDIGAAKEAKALQFLKKQGLKLVCQNYHCRNGEIDLIMQHENSLVFIEVRYRRSDAFGSALESVDWRKQQKIIMTARHYLQQRRQELPECRFDVVTLHDNVTEPVSWLKNAFQIN</sequence>
<dbReference type="STRING" id="1286106.MPL1_05564"/>
<dbReference type="eggNOG" id="COG0792">
    <property type="taxonomic scope" value="Bacteria"/>
</dbReference>
<dbReference type="GO" id="GO:0003676">
    <property type="term" value="F:nucleic acid binding"/>
    <property type="evidence" value="ECO:0007669"/>
    <property type="project" value="InterPro"/>
</dbReference>
<dbReference type="Pfam" id="PF02021">
    <property type="entry name" value="UPF0102"/>
    <property type="match status" value="1"/>
</dbReference>
<dbReference type="EMBL" id="APHR01000027">
    <property type="protein sequence ID" value="EMR13330.1"/>
    <property type="molecule type" value="Genomic_DNA"/>
</dbReference>
<dbReference type="PANTHER" id="PTHR34039:SF1">
    <property type="entry name" value="UPF0102 PROTEIN YRAN"/>
    <property type="match status" value="1"/>
</dbReference>
<dbReference type="InterPro" id="IPR011335">
    <property type="entry name" value="Restrct_endonuc-II-like"/>
</dbReference>
<name>M7PHH5_9GAMM</name>
<gene>
    <name evidence="3" type="ORF">MPL1_05564</name>
</gene>
<evidence type="ECO:0000256" key="1">
    <source>
        <dbReference type="ARBA" id="ARBA00006738"/>
    </source>
</evidence>
<reference evidence="3 4" key="1">
    <citation type="journal article" date="2013" name="Genome Announc.">
        <title>Draft Genome Sequence of Methylophaga lonarensis MPLT, a Haloalkaliphilic (Non-Methane-Utilizing) Methylotroph.</title>
        <authorList>
            <person name="Shetty S.A."/>
            <person name="Marathe N.P."/>
            <person name="Munot H."/>
            <person name="Antony C.P."/>
            <person name="Dhotre D.P."/>
            <person name="Murrell J.C."/>
            <person name="Shouche Y.S."/>
        </authorList>
    </citation>
    <scope>NUCLEOTIDE SEQUENCE [LARGE SCALE GENOMIC DNA]</scope>
    <source>
        <strain evidence="3 4">MPL</strain>
    </source>
</reference>
<comment type="similarity">
    <text evidence="1 2">Belongs to the UPF0102 family.</text>
</comment>
<keyword evidence="4" id="KW-1185">Reference proteome</keyword>
<dbReference type="HAMAP" id="MF_00048">
    <property type="entry name" value="UPF0102"/>
    <property type="match status" value="1"/>
</dbReference>
<organism evidence="3 4">
    <name type="scientific">Methylophaga lonarensis MPL</name>
    <dbReference type="NCBI Taxonomy" id="1286106"/>
    <lineage>
        <taxon>Bacteria</taxon>
        <taxon>Pseudomonadati</taxon>
        <taxon>Pseudomonadota</taxon>
        <taxon>Gammaproteobacteria</taxon>
        <taxon>Thiotrichales</taxon>
        <taxon>Piscirickettsiaceae</taxon>
        <taxon>Methylophaga</taxon>
    </lineage>
</organism>
<evidence type="ECO:0000256" key="2">
    <source>
        <dbReference type="HAMAP-Rule" id="MF_00048"/>
    </source>
</evidence>
<dbReference type="NCBIfam" id="NF009150">
    <property type="entry name" value="PRK12497.1-3"/>
    <property type="match status" value="1"/>
</dbReference>
<dbReference type="SUPFAM" id="SSF52980">
    <property type="entry name" value="Restriction endonuclease-like"/>
    <property type="match status" value="1"/>
</dbReference>
<protein>
    <recommendedName>
        <fullName evidence="2">UPF0102 protein MPL1_05564</fullName>
    </recommendedName>
</protein>
<evidence type="ECO:0000313" key="4">
    <source>
        <dbReference type="Proteomes" id="UP000012019"/>
    </source>
</evidence>
<dbReference type="AlphaFoldDB" id="M7PHH5"/>
<dbReference type="NCBIfam" id="TIGR00252">
    <property type="entry name" value="YraN family protein"/>
    <property type="match status" value="1"/>
</dbReference>